<gene>
    <name evidence="3 4" type="primary">ispD</name>
    <name evidence="4" type="ORF">GCM10022278_36850</name>
</gene>
<dbReference type="InterPro" id="IPR050088">
    <property type="entry name" value="IspD/TarI_cytidylyltransf_bact"/>
</dbReference>
<dbReference type="RefSeq" id="WP_344809165.1">
    <property type="nucleotide sequence ID" value="NZ_BAABBO010000019.1"/>
</dbReference>
<evidence type="ECO:0000313" key="5">
    <source>
        <dbReference type="Proteomes" id="UP001501337"/>
    </source>
</evidence>
<dbReference type="HAMAP" id="MF_00108">
    <property type="entry name" value="IspD"/>
    <property type="match status" value="1"/>
</dbReference>
<dbReference type="PANTHER" id="PTHR32125">
    <property type="entry name" value="2-C-METHYL-D-ERYTHRITOL 4-PHOSPHATE CYTIDYLYLTRANSFERASE, CHLOROPLASTIC"/>
    <property type="match status" value="1"/>
</dbReference>
<keyword evidence="3" id="KW-0414">Isoprene biosynthesis</keyword>
<dbReference type="InterPro" id="IPR029044">
    <property type="entry name" value="Nucleotide-diphossugar_trans"/>
</dbReference>
<reference evidence="5" key="1">
    <citation type="journal article" date="2019" name="Int. J. Syst. Evol. Microbiol.">
        <title>The Global Catalogue of Microorganisms (GCM) 10K type strain sequencing project: providing services to taxonomists for standard genome sequencing and annotation.</title>
        <authorList>
            <consortium name="The Broad Institute Genomics Platform"/>
            <consortium name="The Broad Institute Genome Sequencing Center for Infectious Disease"/>
            <person name="Wu L."/>
            <person name="Ma J."/>
        </authorList>
    </citation>
    <scope>NUCLEOTIDE SEQUENCE [LARGE SCALE GENOMIC DNA]</scope>
    <source>
        <strain evidence="5">JCM 17555</strain>
    </source>
</reference>
<comment type="function">
    <text evidence="3">Catalyzes the formation of 4-diphosphocytidyl-2-C-methyl-D-erythritol from CTP and 2-C-methyl-D-erythritol 4-phosphate (MEP).</text>
</comment>
<evidence type="ECO:0000313" key="4">
    <source>
        <dbReference type="EMBL" id="GAA3976621.1"/>
    </source>
</evidence>
<comment type="caution">
    <text evidence="4">The sequence shown here is derived from an EMBL/GenBank/DDBJ whole genome shotgun (WGS) entry which is preliminary data.</text>
</comment>
<dbReference type="Proteomes" id="UP001501337">
    <property type="component" value="Unassembled WGS sequence"/>
</dbReference>
<dbReference type="Gene3D" id="3.90.550.10">
    <property type="entry name" value="Spore Coat Polysaccharide Biosynthesis Protein SpsA, Chain A"/>
    <property type="match status" value="1"/>
</dbReference>
<organism evidence="4 5">
    <name type="scientific">Allohahella marinimesophila</name>
    <dbReference type="NCBI Taxonomy" id="1054972"/>
    <lineage>
        <taxon>Bacteria</taxon>
        <taxon>Pseudomonadati</taxon>
        <taxon>Pseudomonadota</taxon>
        <taxon>Gammaproteobacteria</taxon>
        <taxon>Oceanospirillales</taxon>
        <taxon>Hahellaceae</taxon>
        <taxon>Allohahella</taxon>
    </lineage>
</organism>
<feature type="site" description="Positions MEP for the nucleophilic attack" evidence="3">
    <location>
        <position position="169"/>
    </location>
</feature>
<dbReference type="InterPro" id="IPR001228">
    <property type="entry name" value="IspD"/>
</dbReference>
<dbReference type="EMBL" id="BAABBO010000019">
    <property type="protein sequence ID" value="GAA3976621.1"/>
    <property type="molecule type" value="Genomic_DNA"/>
</dbReference>
<feature type="site" description="Transition state stabilizer" evidence="3">
    <location>
        <position position="19"/>
    </location>
</feature>
<keyword evidence="1 3" id="KW-0808">Transferase</keyword>
<feature type="site" description="Transition state stabilizer" evidence="3">
    <location>
        <position position="26"/>
    </location>
</feature>
<comment type="pathway">
    <text evidence="3">Isoprenoid biosynthesis; isopentenyl diphosphate biosynthesis via DXP pathway; isopentenyl diphosphate from 1-deoxy-D-xylulose 5-phosphate: step 2/6.</text>
</comment>
<keyword evidence="5" id="KW-1185">Reference proteome</keyword>
<sequence length="254" mass="27584">MSEVKTVWTILPAAGAGRRMRAATPKQYLHLLDGKSVMQCTLERLLALGLQRLIVAIAPGDSRAAAVCELLDPAQQDRVEVMTTGGLERADTVLNTLQALSGRAADDDLILVHDLARPCLCGADLDAVLTTAAGSRAGAILGTPVSDTLKRCVPWARRDDLPITETVSRDLLWRALTPQVIRYAVLRQSLEQADRSRVTDEASALEQFEYEVLMVAGRSDNIKITQPEDLALAAFIYRQQHEDGMALARAPAST</sequence>
<dbReference type="InterPro" id="IPR034683">
    <property type="entry name" value="IspD/TarI"/>
</dbReference>
<evidence type="ECO:0000256" key="1">
    <source>
        <dbReference type="ARBA" id="ARBA00022679"/>
    </source>
</evidence>
<accession>A0ABP7Q5I0</accession>
<dbReference type="SUPFAM" id="SSF53448">
    <property type="entry name" value="Nucleotide-diphospho-sugar transferases"/>
    <property type="match status" value="1"/>
</dbReference>
<feature type="site" description="Positions MEP for the nucleophilic attack" evidence="3">
    <location>
        <position position="223"/>
    </location>
</feature>
<comment type="similarity">
    <text evidence="3">Belongs to the IspD/TarI cytidylyltransferase family. IspD subfamily.</text>
</comment>
<comment type="catalytic activity">
    <reaction evidence="3">
        <text>2-C-methyl-D-erythritol 4-phosphate + CTP + H(+) = 4-CDP-2-C-methyl-D-erythritol + diphosphate</text>
        <dbReference type="Rhea" id="RHEA:13429"/>
        <dbReference type="ChEBI" id="CHEBI:15378"/>
        <dbReference type="ChEBI" id="CHEBI:33019"/>
        <dbReference type="ChEBI" id="CHEBI:37563"/>
        <dbReference type="ChEBI" id="CHEBI:57823"/>
        <dbReference type="ChEBI" id="CHEBI:58262"/>
        <dbReference type="EC" id="2.7.7.60"/>
    </reaction>
</comment>
<evidence type="ECO:0000256" key="3">
    <source>
        <dbReference type="HAMAP-Rule" id="MF_00108"/>
    </source>
</evidence>
<dbReference type="PANTHER" id="PTHR32125:SF4">
    <property type="entry name" value="2-C-METHYL-D-ERYTHRITOL 4-PHOSPHATE CYTIDYLYLTRANSFERASE, CHLOROPLASTIC"/>
    <property type="match status" value="1"/>
</dbReference>
<keyword evidence="2 3" id="KW-0548">Nucleotidyltransferase</keyword>
<dbReference type="EC" id="2.7.7.60" evidence="3"/>
<dbReference type="GO" id="GO:0016779">
    <property type="term" value="F:nucleotidyltransferase activity"/>
    <property type="evidence" value="ECO:0007669"/>
    <property type="project" value="UniProtKB-KW"/>
</dbReference>
<evidence type="ECO:0000256" key="2">
    <source>
        <dbReference type="ARBA" id="ARBA00022695"/>
    </source>
</evidence>
<proteinExistence type="inferred from homology"/>
<name>A0ABP7Q5I0_9GAMM</name>
<dbReference type="Pfam" id="PF01128">
    <property type="entry name" value="IspD"/>
    <property type="match status" value="1"/>
</dbReference>
<dbReference type="CDD" id="cd02516">
    <property type="entry name" value="CDP-ME_synthetase"/>
    <property type="match status" value="1"/>
</dbReference>
<protein>
    <recommendedName>
        <fullName evidence="3">2-C-methyl-D-erythritol 4-phosphate cytidylyltransferase</fullName>
        <ecNumber evidence="3">2.7.7.60</ecNumber>
    </recommendedName>
    <alternativeName>
        <fullName evidence="3">4-diphosphocytidyl-2C-methyl-D-erythritol synthase</fullName>
    </alternativeName>
    <alternativeName>
        <fullName evidence="3">MEP cytidylyltransferase</fullName>
        <shortName evidence="3">MCT</shortName>
    </alternativeName>
</protein>